<dbReference type="EMBL" id="JAUJYO010000020">
    <property type="protein sequence ID" value="KAK1286932.1"/>
    <property type="molecule type" value="Genomic_DNA"/>
</dbReference>
<comment type="caution">
    <text evidence="2">The sequence shown here is derived from an EMBL/GenBank/DDBJ whole genome shotgun (WGS) entry which is preliminary data.</text>
</comment>
<accession>A0AAV9CE20</accession>
<evidence type="ECO:0000256" key="1">
    <source>
        <dbReference type="SAM" id="MobiDB-lite"/>
    </source>
</evidence>
<proteinExistence type="predicted"/>
<evidence type="ECO:0000313" key="2">
    <source>
        <dbReference type="EMBL" id="KAK1286932.1"/>
    </source>
</evidence>
<organism evidence="2 3">
    <name type="scientific">Acorus calamus</name>
    <name type="common">Sweet flag</name>
    <dbReference type="NCBI Taxonomy" id="4465"/>
    <lineage>
        <taxon>Eukaryota</taxon>
        <taxon>Viridiplantae</taxon>
        <taxon>Streptophyta</taxon>
        <taxon>Embryophyta</taxon>
        <taxon>Tracheophyta</taxon>
        <taxon>Spermatophyta</taxon>
        <taxon>Magnoliopsida</taxon>
        <taxon>Liliopsida</taxon>
        <taxon>Acoraceae</taxon>
        <taxon>Acorus</taxon>
    </lineage>
</organism>
<name>A0AAV9CE20_ACOCL</name>
<evidence type="ECO:0000313" key="3">
    <source>
        <dbReference type="Proteomes" id="UP001180020"/>
    </source>
</evidence>
<dbReference type="Proteomes" id="UP001180020">
    <property type="component" value="Unassembled WGS sequence"/>
</dbReference>
<reference evidence="2" key="1">
    <citation type="journal article" date="2023" name="Nat. Commun.">
        <title>Diploid and tetraploid genomes of Acorus and the evolution of monocots.</title>
        <authorList>
            <person name="Ma L."/>
            <person name="Liu K.W."/>
            <person name="Li Z."/>
            <person name="Hsiao Y.Y."/>
            <person name="Qi Y."/>
            <person name="Fu T."/>
            <person name="Tang G.D."/>
            <person name="Zhang D."/>
            <person name="Sun W.H."/>
            <person name="Liu D.K."/>
            <person name="Li Y."/>
            <person name="Chen G.Z."/>
            <person name="Liu X.D."/>
            <person name="Liao X.Y."/>
            <person name="Jiang Y.T."/>
            <person name="Yu X."/>
            <person name="Hao Y."/>
            <person name="Huang J."/>
            <person name="Zhao X.W."/>
            <person name="Ke S."/>
            <person name="Chen Y.Y."/>
            <person name="Wu W.L."/>
            <person name="Hsu J.L."/>
            <person name="Lin Y.F."/>
            <person name="Huang M.D."/>
            <person name="Li C.Y."/>
            <person name="Huang L."/>
            <person name="Wang Z.W."/>
            <person name="Zhao X."/>
            <person name="Zhong W.Y."/>
            <person name="Peng D.H."/>
            <person name="Ahmad S."/>
            <person name="Lan S."/>
            <person name="Zhang J.S."/>
            <person name="Tsai W.C."/>
            <person name="Van de Peer Y."/>
            <person name="Liu Z.J."/>
        </authorList>
    </citation>
    <scope>NUCLEOTIDE SEQUENCE</scope>
    <source>
        <strain evidence="2">CP</strain>
    </source>
</reference>
<feature type="region of interest" description="Disordered" evidence="1">
    <location>
        <begin position="44"/>
        <end position="67"/>
    </location>
</feature>
<reference evidence="2" key="2">
    <citation type="submission" date="2023-06" db="EMBL/GenBank/DDBJ databases">
        <authorList>
            <person name="Ma L."/>
            <person name="Liu K.-W."/>
            <person name="Li Z."/>
            <person name="Hsiao Y.-Y."/>
            <person name="Qi Y."/>
            <person name="Fu T."/>
            <person name="Tang G."/>
            <person name="Zhang D."/>
            <person name="Sun W.-H."/>
            <person name="Liu D.-K."/>
            <person name="Li Y."/>
            <person name="Chen G.-Z."/>
            <person name="Liu X.-D."/>
            <person name="Liao X.-Y."/>
            <person name="Jiang Y.-T."/>
            <person name="Yu X."/>
            <person name="Hao Y."/>
            <person name="Huang J."/>
            <person name="Zhao X.-W."/>
            <person name="Ke S."/>
            <person name="Chen Y.-Y."/>
            <person name="Wu W.-L."/>
            <person name="Hsu J.-L."/>
            <person name="Lin Y.-F."/>
            <person name="Huang M.-D."/>
            <person name="Li C.-Y."/>
            <person name="Huang L."/>
            <person name="Wang Z.-W."/>
            <person name="Zhao X."/>
            <person name="Zhong W.-Y."/>
            <person name="Peng D.-H."/>
            <person name="Ahmad S."/>
            <person name="Lan S."/>
            <person name="Zhang J.-S."/>
            <person name="Tsai W.-C."/>
            <person name="Van De Peer Y."/>
            <person name="Liu Z.-J."/>
        </authorList>
    </citation>
    <scope>NUCLEOTIDE SEQUENCE</scope>
    <source>
        <strain evidence="2">CP</strain>
        <tissue evidence="2">Leaves</tissue>
    </source>
</reference>
<protein>
    <submittedName>
        <fullName evidence="2">Uncharacterized protein</fullName>
    </submittedName>
</protein>
<dbReference type="Pfam" id="PF07911">
    <property type="entry name" value="DUF1677"/>
    <property type="match status" value="1"/>
</dbReference>
<gene>
    <name evidence="2" type="ORF">QJS10_CPB20g00608</name>
</gene>
<sequence>MGKNGGRKEEAIEAHMGVYVRFNKIGRPYPVLYQAEAMREMLKRSTYRSQSKSPRERGGDGGGVIARSTSCIPAITKEMSVR</sequence>
<keyword evidence="3" id="KW-1185">Reference proteome</keyword>
<dbReference type="InterPro" id="IPR012876">
    <property type="entry name" value="DUF1677_pln"/>
</dbReference>
<dbReference type="AlphaFoldDB" id="A0AAV9CE20"/>